<evidence type="ECO:0000256" key="1">
    <source>
        <dbReference type="SAM" id="SignalP"/>
    </source>
</evidence>
<dbReference type="InterPro" id="IPR001466">
    <property type="entry name" value="Beta-lactam-related"/>
</dbReference>
<organism evidence="3 4">
    <name type="scientific">Aquimarina algiphila</name>
    <dbReference type="NCBI Taxonomy" id="2047982"/>
    <lineage>
        <taxon>Bacteria</taxon>
        <taxon>Pseudomonadati</taxon>
        <taxon>Bacteroidota</taxon>
        <taxon>Flavobacteriia</taxon>
        <taxon>Flavobacteriales</taxon>
        <taxon>Flavobacteriaceae</taxon>
        <taxon>Aquimarina</taxon>
    </lineage>
</organism>
<dbReference type="Pfam" id="PF00144">
    <property type="entry name" value="Beta-lactamase"/>
    <property type="match status" value="1"/>
</dbReference>
<dbReference type="EMBL" id="VLNR01000118">
    <property type="protein sequence ID" value="TSE03265.1"/>
    <property type="molecule type" value="Genomic_DNA"/>
</dbReference>
<dbReference type="PROSITE" id="PS51257">
    <property type="entry name" value="PROKAR_LIPOPROTEIN"/>
    <property type="match status" value="1"/>
</dbReference>
<reference evidence="3 4" key="1">
    <citation type="submission" date="2019-07" db="EMBL/GenBank/DDBJ databases">
        <title>The draft genome sequence of Aquimarina algiphila M91.</title>
        <authorList>
            <person name="Meng X."/>
        </authorList>
    </citation>
    <scope>NUCLEOTIDE SEQUENCE [LARGE SCALE GENOMIC DNA]</scope>
    <source>
        <strain evidence="3 4">M91</strain>
    </source>
</reference>
<feature type="domain" description="Beta-lactamase-related" evidence="2">
    <location>
        <begin position="48"/>
        <end position="363"/>
    </location>
</feature>
<dbReference type="InterPro" id="IPR012338">
    <property type="entry name" value="Beta-lactam/transpept-like"/>
</dbReference>
<comment type="caution">
    <text evidence="3">The sequence shown here is derived from an EMBL/GenBank/DDBJ whole genome shotgun (WGS) entry which is preliminary data.</text>
</comment>
<evidence type="ECO:0000313" key="3">
    <source>
        <dbReference type="EMBL" id="TSE03265.1"/>
    </source>
</evidence>
<dbReference type="AlphaFoldDB" id="A0A554VAQ2"/>
<evidence type="ECO:0000259" key="2">
    <source>
        <dbReference type="Pfam" id="PF00144"/>
    </source>
</evidence>
<feature type="signal peptide" evidence="1">
    <location>
        <begin position="1"/>
        <end position="20"/>
    </location>
</feature>
<sequence>MTKILIFSISFLFLTSCNQAQEKKENSSKGNRPETETNAVPNHLQWMDNKIDSMLTANNIPGFAIGVIEDGKVSWASGYGEMERTAGVPFSTESICQIASLTKMFTGAIVKELINEGKLKPQEPITKYLDDVLDDDAKERFSEVTVEFVLHHRSGIPNHAPSVNRIDGDPMLIAYTQNDMDKDLNTIELEFEPNEKWAYSNYGYDILGYICEKASGKSYDALIKEYITDKYGLENTFINLIETKQKLVATPYRKDDRTIKTKPWNMGKEVPSGGIYSNVDDLLKLMSVQIDHYRKYSENPSNSSLILTSNVAETGYDGLRYGYGLFKRKNRLDHFGDLDGYGSDYRLTPEYNVGIVCLTSSGGVWLDDLMDDIYLELLESKK</sequence>
<keyword evidence="1" id="KW-0732">Signal</keyword>
<dbReference type="PANTHER" id="PTHR46825">
    <property type="entry name" value="D-ALANYL-D-ALANINE-CARBOXYPEPTIDASE/ENDOPEPTIDASE AMPH"/>
    <property type="match status" value="1"/>
</dbReference>
<accession>A0A554VAQ2</accession>
<dbReference type="Proteomes" id="UP000318833">
    <property type="component" value="Unassembled WGS sequence"/>
</dbReference>
<dbReference type="Gene3D" id="3.40.710.10">
    <property type="entry name" value="DD-peptidase/beta-lactamase superfamily"/>
    <property type="match status" value="1"/>
</dbReference>
<feature type="chain" id="PRO_5022217659" evidence="1">
    <location>
        <begin position="21"/>
        <end position="382"/>
    </location>
</feature>
<dbReference type="SUPFAM" id="SSF56601">
    <property type="entry name" value="beta-lactamase/transpeptidase-like"/>
    <property type="match status" value="1"/>
</dbReference>
<gene>
    <name evidence="3" type="ORF">FOF46_29640</name>
</gene>
<dbReference type="InterPro" id="IPR050491">
    <property type="entry name" value="AmpC-like"/>
</dbReference>
<name>A0A554VAQ2_9FLAO</name>
<keyword evidence="4" id="KW-1185">Reference proteome</keyword>
<dbReference type="OrthoDB" id="9793489at2"/>
<dbReference type="PANTHER" id="PTHR46825:SF9">
    <property type="entry name" value="BETA-LACTAMASE-RELATED DOMAIN-CONTAINING PROTEIN"/>
    <property type="match status" value="1"/>
</dbReference>
<evidence type="ECO:0000313" key="4">
    <source>
        <dbReference type="Proteomes" id="UP000318833"/>
    </source>
</evidence>
<protein>
    <submittedName>
        <fullName evidence="3">Beta-lactamase family protein</fullName>
    </submittedName>
</protein>
<proteinExistence type="predicted"/>
<dbReference type="RefSeq" id="WP_143919055.1">
    <property type="nucleotide sequence ID" value="NZ_CANMIK010000113.1"/>
</dbReference>